<dbReference type="SUPFAM" id="SSF55729">
    <property type="entry name" value="Acyl-CoA N-acyltransferases (Nat)"/>
    <property type="match status" value="1"/>
</dbReference>
<feature type="domain" description="N-acetyltransferase" evidence="1">
    <location>
        <begin position="1"/>
        <end position="141"/>
    </location>
</feature>
<protein>
    <submittedName>
        <fullName evidence="2">GNAT family acetyltransferase YjcF</fullName>
    </submittedName>
</protein>
<accession>A0A3B0XKV6</accession>
<dbReference type="InterPro" id="IPR016181">
    <property type="entry name" value="Acyl_CoA_acyltransferase"/>
</dbReference>
<proteinExistence type="predicted"/>
<dbReference type="PANTHER" id="PTHR13355">
    <property type="entry name" value="GLUCOSAMINE 6-PHOSPHATE N-ACETYLTRANSFERASE"/>
    <property type="match status" value="1"/>
</dbReference>
<evidence type="ECO:0000313" key="2">
    <source>
        <dbReference type="EMBL" id="VAW68201.1"/>
    </source>
</evidence>
<dbReference type="AlphaFoldDB" id="A0A3B0XKV6"/>
<dbReference type="Gene3D" id="3.40.630.30">
    <property type="match status" value="1"/>
</dbReference>
<sequence>MKYTLKKTHWEKDKSALSAIRKKVFIEEQNVPEALEWDNDDATCTHILVIDENNCPIATGRIKPEGHIGRMAVLKEHRHCGIGSAMLKELITVAKAQNLEKVYLHAQISATGFYEKQGFISCSEEFMDAGIPHKTMEKKLTP</sequence>
<dbReference type="InterPro" id="IPR000182">
    <property type="entry name" value="GNAT_dom"/>
</dbReference>
<name>A0A3B0XKV6_9ZZZZ</name>
<dbReference type="CDD" id="cd04301">
    <property type="entry name" value="NAT_SF"/>
    <property type="match status" value="1"/>
</dbReference>
<organism evidence="2">
    <name type="scientific">hydrothermal vent metagenome</name>
    <dbReference type="NCBI Taxonomy" id="652676"/>
    <lineage>
        <taxon>unclassified sequences</taxon>
        <taxon>metagenomes</taxon>
        <taxon>ecological metagenomes</taxon>
    </lineage>
</organism>
<keyword evidence="2" id="KW-0808">Transferase</keyword>
<reference evidence="2" key="1">
    <citation type="submission" date="2018-06" db="EMBL/GenBank/DDBJ databases">
        <authorList>
            <person name="Zhirakovskaya E."/>
        </authorList>
    </citation>
    <scope>NUCLEOTIDE SEQUENCE</scope>
</reference>
<dbReference type="PROSITE" id="PS51186">
    <property type="entry name" value="GNAT"/>
    <property type="match status" value="1"/>
</dbReference>
<dbReference type="Pfam" id="PF13673">
    <property type="entry name" value="Acetyltransf_10"/>
    <property type="match status" value="1"/>
</dbReference>
<gene>
    <name evidence="2" type="ORF">MNBD_GAMMA10-2551</name>
</gene>
<dbReference type="InterPro" id="IPR039143">
    <property type="entry name" value="GNPNAT1-like"/>
</dbReference>
<dbReference type="GO" id="GO:0004343">
    <property type="term" value="F:glucosamine 6-phosphate N-acetyltransferase activity"/>
    <property type="evidence" value="ECO:0007669"/>
    <property type="project" value="TreeGrafter"/>
</dbReference>
<evidence type="ECO:0000259" key="1">
    <source>
        <dbReference type="PROSITE" id="PS51186"/>
    </source>
</evidence>
<dbReference type="PANTHER" id="PTHR13355:SF11">
    <property type="entry name" value="GLUCOSAMINE 6-PHOSPHATE N-ACETYLTRANSFERASE"/>
    <property type="match status" value="1"/>
</dbReference>
<dbReference type="EMBL" id="UOFJ01000313">
    <property type="protein sequence ID" value="VAW68201.1"/>
    <property type="molecule type" value="Genomic_DNA"/>
</dbReference>